<dbReference type="Pfam" id="PF13091">
    <property type="entry name" value="PLDc_2"/>
    <property type="match status" value="2"/>
</dbReference>
<evidence type="ECO:0000256" key="6">
    <source>
        <dbReference type="ARBA" id="ARBA00022989"/>
    </source>
</evidence>
<dbReference type="PANTHER" id="PTHR21248">
    <property type="entry name" value="CARDIOLIPIN SYNTHASE"/>
    <property type="match status" value="1"/>
</dbReference>
<dbReference type="Gene3D" id="3.30.870.10">
    <property type="entry name" value="Endonuclease Chain A"/>
    <property type="match status" value="2"/>
</dbReference>
<dbReference type="GO" id="GO:0032049">
    <property type="term" value="P:cardiolipin biosynthetic process"/>
    <property type="evidence" value="ECO:0007669"/>
    <property type="project" value="UniProtKB-UniRule"/>
</dbReference>
<dbReference type="InterPro" id="IPR001736">
    <property type="entry name" value="PLipase_D/transphosphatidylase"/>
</dbReference>
<keyword evidence="5" id="KW-0677">Repeat</keyword>
<dbReference type="Proteomes" id="UP000031627">
    <property type="component" value="Chromosome"/>
</dbReference>
<dbReference type="InterPro" id="IPR025202">
    <property type="entry name" value="PLD-like_dom"/>
</dbReference>
<organism evidence="10 11">
    <name type="scientific">Candidatus Tachikawaea gelatinosa</name>
    <dbReference type="NCBI Taxonomy" id="1410383"/>
    <lineage>
        <taxon>Bacteria</taxon>
        <taxon>Pseudomonadati</taxon>
        <taxon>Pseudomonadota</taxon>
        <taxon>Gammaproteobacteria</taxon>
        <taxon>Enterobacterales</taxon>
        <taxon>Enterobacteriaceae</taxon>
        <taxon>Candidatus Tachikawaea</taxon>
    </lineage>
</organism>
<dbReference type="SMART" id="SM00155">
    <property type="entry name" value="PLDc"/>
    <property type="match status" value="2"/>
</dbReference>
<dbReference type="SUPFAM" id="SSF56024">
    <property type="entry name" value="Phospholipase D/nuclease"/>
    <property type="match status" value="2"/>
</dbReference>
<dbReference type="NCBIfam" id="TIGR04265">
    <property type="entry name" value="bac_cardiolipin"/>
    <property type="match status" value="1"/>
</dbReference>
<keyword evidence="3" id="KW-0808">Transferase</keyword>
<dbReference type="KEGG" id="sbw:TGUWTKB_5480"/>
<name>A0A090AM89_9ENTR</name>
<gene>
    <name evidence="10" type="primary">cls</name>
    <name evidence="10" type="ORF">TGUWTKB_5480</name>
</gene>
<evidence type="ECO:0000256" key="2">
    <source>
        <dbReference type="ARBA" id="ARBA00022475"/>
    </source>
</evidence>
<keyword evidence="2" id="KW-1003">Cell membrane</keyword>
<evidence type="ECO:0000259" key="9">
    <source>
        <dbReference type="PROSITE" id="PS50035"/>
    </source>
</evidence>
<keyword evidence="4" id="KW-0812">Transmembrane</keyword>
<dbReference type="AlphaFoldDB" id="A0A090AM89"/>
<dbReference type="GO" id="GO:0008808">
    <property type="term" value="F:cardiolipin synthase activity"/>
    <property type="evidence" value="ECO:0007669"/>
    <property type="project" value="UniProtKB-UniRule"/>
</dbReference>
<dbReference type="OrthoDB" id="9814092at2"/>
<comment type="subcellular location">
    <subcellularLocation>
        <location evidence="1">Cell membrane</location>
    </subcellularLocation>
</comment>
<dbReference type="InterPro" id="IPR022924">
    <property type="entry name" value="Cardiolipin_synthase"/>
</dbReference>
<keyword evidence="6" id="KW-1133">Transmembrane helix</keyword>
<keyword evidence="11" id="KW-1185">Reference proteome</keyword>
<evidence type="ECO:0000256" key="7">
    <source>
        <dbReference type="ARBA" id="ARBA00023136"/>
    </source>
</evidence>
<dbReference type="CDD" id="cd09158">
    <property type="entry name" value="PLDc_EcCLS_like_2"/>
    <property type="match status" value="1"/>
</dbReference>
<dbReference type="STRING" id="1410383.TGUWTKB_5480"/>
<dbReference type="GO" id="GO:0005886">
    <property type="term" value="C:plasma membrane"/>
    <property type="evidence" value="ECO:0007669"/>
    <property type="project" value="UniProtKB-SubCell"/>
</dbReference>
<sequence length="445" mass="52145">MKWLLIIYFLMSVKIICYLLIDELYIEQKRSRRSHAILLSISNWYDELKKYQNIFTNTYSNVAKSLFKFSHYRQKLLGVKGKQLKIFTHAQKIMHVLIRDILLARNSIKMIFYIWYPGGLADEIAKSLILASKRGISCKLILDSVGSFCFFKSFWAKKMRDAGIDIVAALKINIFRIFSRRIDIRQHRKIVLIDNNIAYTGSMNLADPFYFKQKKKVGQWIDIMIRLKGPIVIFINVLFACDWEIETGEPIQLQINDYSKKKYDHVIQMVPSGPGYQKNILHRTLLTAIYSSHKQLTITTPYFVPSARLLEAICKIAIRGIDVRIIIPKNNDSFLVTWASRSFFSDLLNAGVKIYQFEGGLLHTKSLLIDQQLSLVGTANFDMRSLWLNFEITLVIDDRKLGKKLYHIHNEYIAKSTLLNIKIWSKRSWWKRIIERLFYFFSPLL</sequence>
<evidence type="ECO:0000256" key="1">
    <source>
        <dbReference type="ARBA" id="ARBA00004236"/>
    </source>
</evidence>
<dbReference type="PROSITE" id="PS50035">
    <property type="entry name" value="PLD"/>
    <property type="match status" value="2"/>
</dbReference>
<dbReference type="EC" id="2.7.8.-" evidence="8"/>
<dbReference type="EMBL" id="AP014521">
    <property type="protein sequence ID" value="BAP58774.1"/>
    <property type="molecule type" value="Genomic_DNA"/>
</dbReference>
<dbReference type="PANTHER" id="PTHR21248:SF22">
    <property type="entry name" value="PHOSPHOLIPASE D"/>
    <property type="match status" value="1"/>
</dbReference>
<reference evidence="11" key="1">
    <citation type="submission" date="2013-11" db="EMBL/GenBank/DDBJ databases">
        <title>Symbiont-containing voluminous jelly as an extraordinary maternal gift for overwintering insect nymphs.</title>
        <authorList>
            <person name="Kaiwa N."/>
            <person name="Hosokawa T."/>
            <person name="Nikoh N."/>
            <person name="Meng X.Y."/>
            <person name="Tanahashi M."/>
            <person name="Moriyama M."/>
            <person name="Maeda T."/>
            <person name="Yamaguchi K."/>
            <person name="Shigenobu S."/>
            <person name="Ito M."/>
            <person name="Fukatsu T."/>
        </authorList>
    </citation>
    <scope>NUCLEOTIDE SEQUENCE [LARGE SCALE GENOMIC DNA]</scope>
    <source>
        <strain evidence="11">UwTKB</strain>
    </source>
</reference>
<reference evidence="10 11" key="2">
    <citation type="journal article" date="2014" name="Curr. Biol.">
        <title>Symbiont-Supplemented Maternal Investment Underpinning Host's Ecological Adaptation.</title>
        <authorList>
            <person name="Kaiwa N."/>
            <person name="Hosokawa T."/>
            <person name="Nikoh N."/>
            <person name="Tanahashi M."/>
            <person name="Moriyama M."/>
            <person name="Meng X.Y."/>
            <person name="Maeda T."/>
            <person name="Yamaguchi K."/>
            <person name="Shigenobu S."/>
            <person name="Ito M."/>
            <person name="Fukatsu T."/>
        </authorList>
    </citation>
    <scope>NUCLEOTIDE SEQUENCE [LARGE SCALE GENOMIC DNA]</scope>
    <source>
        <strain evidence="10 11">UwTKB</strain>
    </source>
</reference>
<evidence type="ECO:0000256" key="8">
    <source>
        <dbReference type="NCBIfam" id="TIGR04265"/>
    </source>
</evidence>
<dbReference type="HOGENOM" id="CLU_038053_1_0_6"/>
<evidence type="ECO:0000313" key="10">
    <source>
        <dbReference type="EMBL" id="BAP58774.1"/>
    </source>
</evidence>
<evidence type="ECO:0000256" key="4">
    <source>
        <dbReference type="ARBA" id="ARBA00022692"/>
    </source>
</evidence>
<protein>
    <recommendedName>
        <fullName evidence="8">Cardiolipin synthase</fullName>
        <ecNumber evidence="8">2.7.8.-</ecNumber>
    </recommendedName>
</protein>
<keyword evidence="7" id="KW-0472">Membrane</keyword>
<evidence type="ECO:0000313" key="11">
    <source>
        <dbReference type="Proteomes" id="UP000031627"/>
    </source>
</evidence>
<feature type="domain" description="PLD phosphodiesterase" evidence="9">
    <location>
        <begin position="358"/>
        <end position="385"/>
    </location>
</feature>
<evidence type="ECO:0000256" key="5">
    <source>
        <dbReference type="ARBA" id="ARBA00022737"/>
    </source>
</evidence>
<accession>A0A090AM89</accession>
<evidence type="ECO:0000256" key="3">
    <source>
        <dbReference type="ARBA" id="ARBA00022679"/>
    </source>
</evidence>
<feature type="domain" description="PLD phosphodiesterase" evidence="9">
    <location>
        <begin position="182"/>
        <end position="209"/>
    </location>
</feature>
<proteinExistence type="predicted"/>